<sequence length="1019" mass="113974">MDVTVASNLSGHIPSSLENLAALESLDLSSNKLVGEIPMQLTGLKFLEVLNLSQNQLVGLIPQGNQFNTFLNDYYGGNLGLCGFLVSKTCGKGDAQEPPETAFHEEGLFSSPLDWKFVMIGYGCGWVLGLSAGYIILTIGKPEWLVRMVQRVGYKILSPTYSFPKTDSWKEDSDFCLWDGVTCDGVTGHVIGLDLSCSWLYGTIPSNSTLFLLQHLKRLNLAFNNFGQSKISAKFGQFPNLTHLNLSSSFFSGQVPSEISHLSKLVSLDLSRFSLPRVGEQDPFHELKLETTTLKRLAQNFSEVEELFLAGIDMCSVDPVHLVNLSASLTSLSLDDCGLNGTISDRIFQFSNLKLLKLGNNPDLLVYLLLWRVKMRTLLVQQGLLKALKGKEYLLSNLSDGEKDDLMEKAHSAILLALSDEVLREVTDEESAALVWLKLESIYMTKSLTNRLYMKQRLYTLKISEVKKIATDENPADMLTKSVSGIKFKHCLDLIGVRSALGQLGQWRCRQRLVRKVELGEFKPKGHIPSSIFQLVNLTVLDLSLNNVSGIVELDMFSQLQNLESLDLSLNSLSLSLENHVDYTWTKVQSLSLSSCNLSEFPNFLRGSKALKFLDLSKNRIQGKIPKWMWNVGKESLLQLYLDHNFLTGHLQFPWRNAVILYLQSNLFQGVLPIPPVQTSFFSIANNYITGEIPSFICTDLRANNFHGTIPKSIVEPCSLENLNFHGNQMEGLLPRSLANCRNLKVLDLGKNKFTGTFPNWLETLPMLQQKFFKIRGRKSSYDYSVVLTIKGQEVELVKVLTIFTSIDLSNNYFQGVIPEVIGKLNSLIVFNLSHNNFFGHIPPSIGNLTNLEWLDFSLNKLIGKIPRELVDLTFLAILNLSKNQLVGPIPQAKQFNTFENSSYEGNVGLCGFPLLKACNEIEMQKPTIAMKESGIGYGWKVVLMGYGCGLIFGLTGGYLVFQTGKPKWIINLVEGKQLQKAKRSRKKKMLVVVSKEVTSYNRGGLPYFASAFWNQCLG</sequence>
<evidence type="ECO:0000256" key="9">
    <source>
        <dbReference type="ARBA" id="ARBA00023136"/>
    </source>
</evidence>
<feature type="transmembrane region" description="Helical" evidence="12">
    <location>
        <begin position="938"/>
        <end position="962"/>
    </location>
</feature>
<keyword evidence="10" id="KW-0675">Receptor</keyword>
<dbReference type="PANTHER" id="PTHR48061">
    <property type="entry name" value="LEUCINE-RICH REPEAT RECEPTOR PROTEIN KINASE EMS1-LIKE-RELATED"/>
    <property type="match status" value="1"/>
</dbReference>
<dbReference type="GeneID" id="108663919"/>
<keyword evidence="3" id="KW-1003">Cell membrane</keyword>
<dbReference type="PANTHER" id="PTHR48061:SF46">
    <property type="entry name" value="LEUCINE-RICH REPEAT-CONTAINING N-TERMINAL PLANT-TYPE DOMAIN-CONTAINING PROTEIN"/>
    <property type="match status" value="1"/>
</dbReference>
<dbReference type="InterPro" id="IPR046956">
    <property type="entry name" value="RLP23-like"/>
</dbReference>
<comment type="subcellular location">
    <subcellularLocation>
        <location evidence="1">Cell membrane</location>
        <topology evidence="1">Single-pass type I membrane protein</topology>
    </subcellularLocation>
</comment>
<comment type="similarity">
    <text evidence="2">Belongs to the RLP family.</text>
</comment>
<reference evidence="15" key="1">
    <citation type="submission" date="2025-08" db="UniProtKB">
        <authorList>
            <consortium name="RefSeq"/>
        </authorList>
    </citation>
    <scope>IDENTIFICATION</scope>
</reference>
<dbReference type="InterPro" id="IPR032675">
    <property type="entry name" value="LRR_dom_sf"/>
</dbReference>
<keyword evidence="8 12" id="KW-1133">Transmembrane helix</keyword>
<evidence type="ECO:0000259" key="13">
    <source>
        <dbReference type="Pfam" id="PF08263"/>
    </source>
</evidence>
<dbReference type="InterPro" id="IPR003591">
    <property type="entry name" value="Leu-rich_rpt_typical-subtyp"/>
</dbReference>
<keyword evidence="5 12" id="KW-0812">Transmembrane</keyword>
<evidence type="ECO:0000256" key="1">
    <source>
        <dbReference type="ARBA" id="ARBA00004251"/>
    </source>
</evidence>
<dbReference type="Pfam" id="PF00560">
    <property type="entry name" value="LRR_1"/>
    <property type="match status" value="7"/>
</dbReference>
<evidence type="ECO:0000313" key="15">
    <source>
        <dbReference type="RefSeq" id="XP_017985310.1"/>
    </source>
</evidence>
<evidence type="ECO:0000256" key="5">
    <source>
        <dbReference type="ARBA" id="ARBA00022692"/>
    </source>
</evidence>
<dbReference type="PROSITE" id="PS51450">
    <property type="entry name" value="LRR"/>
    <property type="match status" value="1"/>
</dbReference>
<keyword evidence="4" id="KW-0433">Leucine-rich repeat</keyword>
<evidence type="ECO:0000256" key="4">
    <source>
        <dbReference type="ARBA" id="ARBA00022614"/>
    </source>
</evidence>
<dbReference type="SUPFAM" id="SSF52058">
    <property type="entry name" value="L domain-like"/>
    <property type="match status" value="4"/>
</dbReference>
<evidence type="ECO:0000256" key="3">
    <source>
        <dbReference type="ARBA" id="ARBA00022475"/>
    </source>
</evidence>
<dbReference type="AlphaFoldDB" id="A0AB32X190"/>
<evidence type="ECO:0000256" key="10">
    <source>
        <dbReference type="ARBA" id="ARBA00023170"/>
    </source>
</evidence>
<evidence type="ECO:0000256" key="11">
    <source>
        <dbReference type="ARBA" id="ARBA00023180"/>
    </source>
</evidence>
<organism evidence="14 15">
    <name type="scientific">Theobroma cacao</name>
    <name type="common">Cacao</name>
    <name type="synonym">Cocoa</name>
    <dbReference type="NCBI Taxonomy" id="3641"/>
    <lineage>
        <taxon>Eukaryota</taxon>
        <taxon>Viridiplantae</taxon>
        <taxon>Streptophyta</taxon>
        <taxon>Embryophyta</taxon>
        <taxon>Tracheophyta</taxon>
        <taxon>Spermatophyta</taxon>
        <taxon>Magnoliopsida</taxon>
        <taxon>eudicotyledons</taxon>
        <taxon>Gunneridae</taxon>
        <taxon>Pentapetalae</taxon>
        <taxon>rosids</taxon>
        <taxon>malvids</taxon>
        <taxon>Malvales</taxon>
        <taxon>Malvaceae</taxon>
        <taxon>Byttnerioideae</taxon>
        <taxon>Theobroma</taxon>
    </lineage>
</organism>
<dbReference type="SMART" id="SM00369">
    <property type="entry name" value="LRR_TYP"/>
    <property type="match status" value="5"/>
</dbReference>
<dbReference type="GO" id="GO:0005886">
    <property type="term" value="C:plasma membrane"/>
    <property type="evidence" value="ECO:0007669"/>
    <property type="project" value="UniProtKB-SubCell"/>
</dbReference>
<keyword evidence="7" id="KW-0677">Repeat</keyword>
<evidence type="ECO:0000256" key="8">
    <source>
        <dbReference type="ARBA" id="ARBA00022989"/>
    </source>
</evidence>
<keyword evidence="11" id="KW-0325">Glycoprotein</keyword>
<dbReference type="FunFam" id="3.80.10.10:FF:000213">
    <property type="entry name" value="Tyrosine-sulfated glycopeptide receptor 1"/>
    <property type="match status" value="1"/>
</dbReference>
<proteinExistence type="inferred from homology"/>
<dbReference type="Gene3D" id="3.80.10.10">
    <property type="entry name" value="Ribonuclease Inhibitor"/>
    <property type="match status" value="4"/>
</dbReference>
<evidence type="ECO:0000256" key="2">
    <source>
        <dbReference type="ARBA" id="ARBA00009592"/>
    </source>
</evidence>
<evidence type="ECO:0000256" key="6">
    <source>
        <dbReference type="ARBA" id="ARBA00022729"/>
    </source>
</evidence>
<dbReference type="RefSeq" id="XP_017985310.1">
    <property type="nucleotide sequence ID" value="XM_018129821.1"/>
</dbReference>
<dbReference type="Pfam" id="PF14223">
    <property type="entry name" value="Retrotran_gag_2"/>
    <property type="match status" value="1"/>
</dbReference>
<evidence type="ECO:0000256" key="7">
    <source>
        <dbReference type="ARBA" id="ARBA00022737"/>
    </source>
</evidence>
<dbReference type="PRINTS" id="PR00019">
    <property type="entry name" value="LEURICHRPT"/>
</dbReference>
<keyword evidence="9 12" id="KW-0472">Membrane</keyword>
<keyword evidence="6" id="KW-0732">Signal</keyword>
<evidence type="ECO:0000256" key="12">
    <source>
        <dbReference type="SAM" id="Phobius"/>
    </source>
</evidence>
<name>A0AB32X190_THECC</name>
<feature type="domain" description="Leucine-rich repeat-containing N-terminal plant-type" evidence="13">
    <location>
        <begin position="164"/>
        <end position="184"/>
    </location>
</feature>
<dbReference type="Pfam" id="PF08263">
    <property type="entry name" value="LRRNT_2"/>
    <property type="match status" value="1"/>
</dbReference>
<dbReference type="InterPro" id="IPR001611">
    <property type="entry name" value="Leu-rich_rpt"/>
</dbReference>
<evidence type="ECO:0000313" key="14">
    <source>
        <dbReference type="Proteomes" id="UP000694886"/>
    </source>
</evidence>
<dbReference type="Proteomes" id="UP000694886">
    <property type="component" value="Unplaced"/>
</dbReference>
<dbReference type="KEGG" id="tcc:108663919"/>
<accession>A0AB32X190</accession>
<dbReference type="InterPro" id="IPR013210">
    <property type="entry name" value="LRR_N_plant-typ"/>
</dbReference>
<gene>
    <name evidence="15" type="primary">LOC108663919</name>
</gene>
<protein>
    <submittedName>
        <fullName evidence="15">Receptor-like protein 12</fullName>
    </submittedName>
</protein>